<feature type="transmembrane region" description="Helical" evidence="1">
    <location>
        <begin position="190"/>
        <end position="214"/>
    </location>
</feature>
<feature type="non-terminal residue" evidence="3">
    <location>
        <position position="1"/>
    </location>
</feature>
<sequence length="288" mass="30654">GSPGPWRPTPGAQPPGLQPPDLRQWQRLHPASAIVRIGPGLAALLVLYLLPAAAGGSRSDDWIHLAVVALVLLGGLVTWLVTRWRLADGVLQIETGLIRRQSLRFPLTQIQAIDVVRPGMARIFGLAELRVRVAGGRSRGRLSYLTLAHAEALRAQLLAAAHARQAGQEAAAAARPPVETPLYSIDPRRLLVSLLISGPSVLLLTCVVALAILATVAPRVAQGVAAGSIAYLFGFATAIWRRFNGEYRLTVADTADGLHVRSGLVETATTPLRVHRRASGSDPVSQIS</sequence>
<evidence type="ECO:0000313" key="4">
    <source>
        <dbReference type="Proteomes" id="UP000437736"/>
    </source>
</evidence>
<dbReference type="InterPro" id="IPR005182">
    <property type="entry name" value="YdbS-like_PH"/>
</dbReference>
<dbReference type="PANTHER" id="PTHR34473:SF2">
    <property type="entry name" value="UPF0699 TRANSMEMBRANE PROTEIN YDBT"/>
    <property type="match status" value="1"/>
</dbReference>
<dbReference type="PANTHER" id="PTHR34473">
    <property type="entry name" value="UPF0699 TRANSMEMBRANE PROTEIN YDBS"/>
    <property type="match status" value="1"/>
</dbReference>
<keyword evidence="1" id="KW-1133">Transmembrane helix</keyword>
<feature type="non-terminal residue" evidence="3">
    <location>
        <position position="288"/>
    </location>
</feature>
<dbReference type="Proteomes" id="UP000437736">
    <property type="component" value="Unassembled WGS sequence"/>
</dbReference>
<proteinExistence type="predicted"/>
<organism evidence="3 4">
    <name type="scientific">Acidiferrimicrobium australe</name>
    <dbReference type="NCBI Taxonomy" id="2664430"/>
    <lineage>
        <taxon>Bacteria</taxon>
        <taxon>Bacillati</taxon>
        <taxon>Actinomycetota</taxon>
        <taxon>Acidimicrobiia</taxon>
        <taxon>Acidimicrobiales</taxon>
        <taxon>Acidimicrobiaceae</taxon>
        <taxon>Acidiferrimicrobium</taxon>
    </lineage>
</organism>
<evidence type="ECO:0000259" key="2">
    <source>
        <dbReference type="Pfam" id="PF03703"/>
    </source>
</evidence>
<feature type="transmembrane region" description="Helical" evidence="1">
    <location>
        <begin position="62"/>
        <end position="82"/>
    </location>
</feature>
<keyword evidence="1" id="KW-0472">Membrane</keyword>
<comment type="caution">
    <text evidence="3">The sequence shown here is derived from an EMBL/GenBank/DDBJ whole genome shotgun (WGS) entry which is preliminary data.</text>
</comment>
<reference evidence="3 4" key="1">
    <citation type="submission" date="2019-11" db="EMBL/GenBank/DDBJ databases">
        <title>Acidiferrimicrobium australis gen. nov., sp. nov., an acidophilic and obligately heterotrophic, member of the Actinobacteria that catalyses dissimilatory oxido- reduction of iron isolated from metal-rich acidic water in Chile.</title>
        <authorList>
            <person name="Gonzalez D."/>
            <person name="Huber K."/>
            <person name="Hedrich S."/>
            <person name="Rojas-Villalobos C."/>
            <person name="Quatrini R."/>
            <person name="Dinamarca M.A."/>
            <person name="Schwarz A."/>
            <person name="Canales C."/>
            <person name="Nancucheo I."/>
        </authorList>
    </citation>
    <scope>NUCLEOTIDE SEQUENCE [LARGE SCALE GENOMIC DNA]</scope>
    <source>
        <strain evidence="3 4">USS-CCA1</strain>
    </source>
</reference>
<gene>
    <name evidence="3" type="ORF">GHK86_20705</name>
</gene>
<accession>A0ABW9R055</accession>
<feature type="domain" description="YdbS-like PH" evidence="2">
    <location>
        <begin position="79"/>
        <end position="157"/>
    </location>
</feature>
<keyword evidence="1" id="KW-0812">Transmembrane</keyword>
<dbReference type="EMBL" id="WJHE01001463">
    <property type="protein sequence ID" value="MST35139.1"/>
    <property type="molecule type" value="Genomic_DNA"/>
</dbReference>
<keyword evidence="4" id="KW-1185">Reference proteome</keyword>
<evidence type="ECO:0000256" key="1">
    <source>
        <dbReference type="SAM" id="Phobius"/>
    </source>
</evidence>
<evidence type="ECO:0000313" key="3">
    <source>
        <dbReference type="EMBL" id="MST35139.1"/>
    </source>
</evidence>
<feature type="transmembrane region" description="Helical" evidence="1">
    <location>
        <begin position="33"/>
        <end position="50"/>
    </location>
</feature>
<name>A0ABW9R055_9ACTN</name>
<dbReference type="Pfam" id="PF03703">
    <property type="entry name" value="bPH_2"/>
    <property type="match status" value="1"/>
</dbReference>
<feature type="transmembrane region" description="Helical" evidence="1">
    <location>
        <begin position="220"/>
        <end position="240"/>
    </location>
</feature>
<protein>
    <submittedName>
        <fullName evidence="3">PH domain-containing protein</fullName>
    </submittedName>
</protein>